<evidence type="ECO:0000313" key="3">
    <source>
        <dbReference type="Proteomes" id="UP000283523"/>
    </source>
</evidence>
<feature type="compositionally biased region" description="Low complexity" evidence="1">
    <location>
        <begin position="168"/>
        <end position="186"/>
    </location>
</feature>
<feature type="compositionally biased region" description="Low complexity" evidence="1">
    <location>
        <begin position="133"/>
        <end position="144"/>
    </location>
</feature>
<organism evidence="2 3">
    <name type="scientific">Fibrisoma montanum</name>
    <dbReference type="NCBI Taxonomy" id="2305895"/>
    <lineage>
        <taxon>Bacteria</taxon>
        <taxon>Pseudomonadati</taxon>
        <taxon>Bacteroidota</taxon>
        <taxon>Cytophagia</taxon>
        <taxon>Cytophagales</taxon>
        <taxon>Spirosomataceae</taxon>
        <taxon>Fibrisoma</taxon>
    </lineage>
</organism>
<feature type="region of interest" description="Disordered" evidence="1">
    <location>
        <begin position="128"/>
        <end position="194"/>
    </location>
</feature>
<gene>
    <name evidence="2" type="ORF">DYU11_07305</name>
</gene>
<accession>A0A418MEF7</accession>
<evidence type="ECO:0000256" key="1">
    <source>
        <dbReference type="SAM" id="MobiDB-lite"/>
    </source>
</evidence>
<dbReference type="EMBL" id="QXED01000002">
    <property type="protein sequence ID" value="RIV25117.1"/>
    <property type="molecule type" value="Genomic_DNA"/>
</dbReference>
<dbReference type="RefSeq" id="WP_119667003.1">
    <property type="nucleotide sequence ID" value="NZ_QXED01000002.1"/>
</dbReference>
<reference evidence="2 3" key="1">
    <citation type="submission" date="2018-08" db="EMBL/GenBank/DDBJ databases">
        <title>Fibrisoma montanum sp. nov., isolated from Danxia mountain soil.</title>
        <authorList>
            <person name="Huang Y."/>
        </authorList>
    </citation>
    <scope>NUCLEOTIDE SEQUENCE [LARGE SCALE GENOMIC DNA]</scope>
    <source>
        <strain evidence="2 3">HYT19</strain>
    </source>
</reference>
<dbReference type="OrthoDB" id="1050424at2"/>
<dbReference type="Proteomes" id="UP000283523">
    <property type="component" value="Unassembled WGS sequence"/>
</dbReference>
<sequence length="194" mass="21957">MKKLYMVLSFFLLLFLTNCTQRIQHSKEKSIEQSNDEDLVQYNYVVSISSPLFEEASTDSRQLDDLMPGDTISCTGKPIELTEWRLVEYKGYRVYAYNPYVYAVASKRYPKGTKISFKPATDYPVQVASQEVSSPSSGYTPSTGATIHTGPRGGRYYINRNGNKTYISSKRSSSSGSYRSRSSSYRSGGGYRRR</sequence>
<keyword evidence="3" id="KW-1185">Reference proteome</keyword>
<proteinExistence type="predicted"/>
<name>A0A418MEF7_9BACT</name>
<dbReference type="AlphaFoldDB" id="A0A418MEF7"/>
<evidence type="ECO:0000313" key="2">
    <source>
        <dbReference type="EMBL" id="RIV25117.1"/>
    </source>
</evidence>
<comment type="caution">
    <text evidence="2">The sequence shown here is derived from an EMBL/GenBank/DDBJ whole genome shotgun (WGS) entry which is preliminary data.</text>
</comment>
<protein>
    <submittedName>
        <fullName evidence="2">Uncharacterized protein</fullName>
    </submittedName>
</protein>